<dbReference type="PANTHER" id="PTHR30336">
    <property type="entry name" value="INNER MEMBRANE PROTEIN, PROBABLE PERMEASE"/>
    <property type="match status" value="1"/>
</dbReference>
<dbReference type="GO" id="GO:0005886">
    <property type="term" value="C:plasma membrane"/>
    <property type="evidence" value="ECO:0007669"/>
    <property type="project" value="TreeGrafter"/>
</dbReference>
<dbReference type="Pfam" id="PF02698">
    <property type="entry name" value="DUF218"/>
    <property type="match status" value="1"/>
</dbReference>
<proteinExistence type="predicted"/>
<keyword evidence="1" id="KW-0472">Membrane</keyword>
<dbReference type="Proteomes" id="UP000595362">
    <property type="component" value="Chromosome"/>
</dbReference>
<dbReference type="Gene3D" id="3.40.50.620">
    <property type="entry name" value="HUPs"/>
    <property type="match status" value="1"/>
</dbReference>
<dbReference type="GO" id="GO:0000270">
    <property type="term" value="P:peptidoglycan metabolic process"/>
    <property type="evidence" value="ECO:0007669"/>
    <property type="project" value="TreeGrafter"/>
</dbReference>
<reference evidence="3 4" key="1">
    <citation type="submission" date="2020-07" db="EMBL/GenBank/DDBJ databases">
        <title>Huge and variable diversity of episymbiotic CPR bacteria and DPANN archaea in groundwater ecosystems.</title>
        <authorList>
            <person name="He C.Y."/>
            <person name="Keren R."/>
            <person name="Whittaker M."/>
            <person name="Farag I.F."/>
            <person name="Doudna J."/>
            <person name="Cate J.H.D."/>
            <person name="Banfield J.F."/>
        </authorList>
    </citation>
    <scope>NUCLEOTIDE SEQUENCE [LARGE SCALE GENOMIC DNA]</scope>
    <source>
        <strain evidence="3">NC_groundwater_70_Ag_B-0.1um_54_66</strain>
    </source>
</reference>
<dbReference type="CDD" id="cd06259">
    <property type="entry name" value="YdcF-like"/>
    <property type="match status" value="1"/>
</dbReference>
<dbReference type="AlphaFoldDB" id="A0A7T5R0W7"/>
<dbReference type="EMBL" id="CP066681">
    <property type="protein sequence ID" value="QQG35394.1"/>
    <property type="molecule type" value="Genomic_DNA"/>
</dbReference>
<keyword evidence="1" id="KW-0812">Transmembrane</keyword>
<feature type="domain" description="DUF218" evidence="2">
    <location>
        <begin position="70"/>
        <end position="237"/>
    </location>
</feature>
<keyword evidence="1" id="KW-1133">Transmembrane helix</keyword>
<evidence type="ECO:0000313" key="4">
    <source>
        <dbReference type="Proteomes" id="UP000595362"/>
    </source>
</evidence>
<organism evidence="3 4">
    <name type="scientific">Micavibrio aeruginosavorus</name>
    <dbReference type="NCBI Taxonomy" id="349221"/>
    <lineage>
        <taxon>Bacteria</taxon>
        <taxon>Pseudomonadati</taxon>
        <taxon>Bdellovibrionota</taxon>
        <taxon>Bdellovibrionia</taxon>
        <taxon>Bdellovibrionales</taxon>
        <taxon>Pseudobdellovibrionaceae</taxon>
        <taxon>Micavibrio</taxon>
    </lineage>
</organism>
<sequence length="249" mass="28133">MAAPANLMGISLMLAASGRLLKWWRFSDLFFWLGVGLFVAFGVVPTGPSLLAWLETQHSRPRELPGDVAGIIVLGGAFDTYLSNIYGWPILNDGVERVLDGAMLARYYKDATLLFSGGSGRLVHRERTEAEDAQVFFSSYPDLKERIRYENRSRNTWQNAAFSRDMAQPRAGERWILVTSAYHMPRAAMMFKAAGWPEIITWPTDYRTNGKIDLMPHKLDVLGNLYHSHLAVRELIGHAVYKARAKMNI</sequence>
<dbReference type="InterPro" id="IPR051599">
    <property type="entry name" value="Cell_Envelope_Assoc"/>
</dbReference>
<accession>A0A7T5R0W7</accession>
<evidence type="ECO:0000259" key="2">
    <source>
        <dbReference type="Pfam" id="PF02698"/>
    </source>
</evidence>
<feature type="transmembrane region" description="Helical" evidence="1">
    <location>
        <begin position="29"/>
        <end position="54"/>
    </location>
</feature>
<dbReference type="InterPro" id="IPR003848">
    <property type="entry name" value="DUF218"/>
</dbReference>
<dbReference type="InterPro" id="IPR014729">
    <property type="entry name" value="Rossmann-like_a/b/a_fold"/>
</dbReference>
<gene>
    <name evidence="3" type="ORF">HYS17_07540</name>
</gene>
<name>A0A7T5R0W7_9BACT</name>
<protein>
    <submittedName>
        <fullName evidence="3">YdcF family protein</fullName>
    </submittedName>
</protein>
<evidence type="ECO:0000256" key="1">
    <source>
        <dbReference type="SAM" id="Phobius"/>
    </source>
</evidence>
<dbReference type="GO" id="GO:0043164">
    <property type="term" value="P:Gram-negative-bacterium-type cell wall biogenesis"/>
    <property type="evidence" value="ECO:0007669"/>
    <property type="project" value="TreeGrafter"/>
</dbReference>
<dbReference type="PANTHER" id="PTHR30336:SF4">
    <property type="entry name" value="ENVELOPE BIOGENESIS FACTOR ELYC"/>
    <property type="match status" value="1"/>
</dbReference>
<evidence type="ECO:0000313" key="3">
    <source>
        <dbReference type="EMBL" id="QQG35394.1"/>
    </source>
</evidence>